<keyword evidence="11" id="KW-1185">Reference proteome</keyword>
<evidence type="ECO:0000256" key="7">
    <source>
        <dbReference type="ARBA" id="ARBA00023239"/>
    </source>
</evidence>
<keyword evidence="5" id="KW-0822">Tryptophan biosynthesis</keyword>
<dbReference type="Gene3D" id="3.20.20.70">
    <property type="entry name" value="Aldolase class I"/>
    <property type="match status" value="1"/>
</dbReference>
<organism evidence="10 11">
    <name type="scientific">Rosa chinensis</name>
    <name type="common">China rose</name>
    <dbReference type="NCBI Taxonomy" id="74649"/>
    <lineage>
        <taxon>Eukaryota</taxon>
        <taxon>Viridiplantae</taxon>
        <taxon>Streptophyta</taxon>
        <taxon>Embryophyta</taxon>
        <taxon>Tracheophyta</taxon>
        <taxon>Spermatophyta</taxon>
        <taxon>Magnoliopsida</taxon>
        <taxon>eudicotyledons</taxon>
        <taxon>Gunneridae</taxon>
        <taxon>Pentapetalae</taxon>
        <taxon>rosids</taxon>
        <taxon>fabids</taxon>
        <taxon>Rosales</taxon>
        <taxon>Rosaceae</taxon>
        <taxon>Rosoideae</taxon>
        <taxon>Rosoideae incertae sedis</taxon>
        <taxon>Rosa</taxon>
    </lineage>
</organism>
<evidence type="ECO:0000313" key="11">
    <source>
        <dbReference type="Proteomes" id="UP000238479"/>
    </source>
</evidence>
<dbReference type="InterPro" id="IPR013785">
    <property type="entry name" value="Aldolase_TIM"/>
</dbReference>
<keyword evidence="6" id="KW-0057">Aromatic amino acid biosynthesis</keyword>
<gene>
    <name evidence="10" type="ORF">RchiOBHm_Chr4g0436471</name>
</gene>
<evidence type="ECO:0000256" key="5">
    <source>
        <dbReference type="ARBA" id="ARBA00022822"/>
    </source>
</evidence>
<dbReference type="PANTHER" id="PTHR43406:SF1">
    <property type="entry name" value="TRYPTOPHAN SYNTHASE ALPHA CHAIN, CHLOROPLASTIC"/>
    <property type="match status" value="1"/>
</dbReference>
<protein>
    <recommendedName>
        <fullName evidence="3">tryptophan synthase</fullName>
        <ecNumber evidence="3">4.2.1.20</ecNumber>
    </recommendedName>
</protein>
<evidence type="ECO:0000256" key="4">
    <source>
        <dbReference type="ARBA" id="ARBA00022605"/>
    </source>
</evidence>
<dbReference type="UniPathway" id="UPA00035">
    <property type="reaction ID" value="UER00044"/>
</dbReference>
<keyword evidence="7 10" id="KW-0456">Lyase</keyword>
<comment type="caution">
    <text evidence="10">The sequence shown here is derived from an EMBL/GenBank/DDBJ whole genome shotgun (WGS) entry which is preliminary data.</text>
</comment>
<evidence type="ECO:0000256" key="8">
    <source>
        <dbReference type="ARBA" id="ARBA00049047"/>
    </source>
</evidence>
<comment type="similarity">
    <text evidence="9">Belongs to the TrpA family.</text>
</comment>
<dbReference type="SUPFAM" id="SSF51366">
    <property type="entry name" value="Ribulose-phoshate binding barrel"/>
    <property type="match status" value="1"/>
</dbReference>
<sequence>MLKISEAGVSGLVVPDVPFEETQLLRMEAAKNGIELVLLTTPTNTRDRMKDTVQDSEGFVYQVSTVGVIGAVKEATNKAVAVGFGLSTPEHVKQVAEWGADGVIVGSAILKVLGEARSPLQGLREFETFTKSFKSALH</sequence>
<accession>A0A2P6R213</accession>
<dbReference type="EMBL" id="PDCK01000042">
    <property type="protein sequence ID" value="PRQ40480.1"/>
    <property type="molecule type" value="Genomic_DNA"/>
</dbReference>
<dbReference type="NCBIfam" id="TIGR00262">
    <property type="entry name" value="trpA"/>
    <property type="match status" value="1"/>
</dbReference>
<dbReference type="AlphaFoldDB" id="A0A2P6R213"/>
<name>A0A2P6R213_ROSCH</name>
<evidence type="ECO:0000256" key="1">
    <source>
        <dbReference type="ARBA" id="ARBA00004733"/>
    </source>
</evidence>
<evidence type="ECO:0000313" key="10">
    <source>
        <dbReference type="EMBL" id="PRQ40480.1"/>
    </source>
</evidence>
<dbReference type="CDD" id="cd04724">
    <property type="entry name" value="Tryptophan_synthase_alpha"/>
    <property type="match status" value="1"/>
</dbReference>
<dbReference type="Pfam" id="PF00290">
    <property type="entry name" value="Trp_syntA"/>
    <property type="match status" value="1"/>
</dbReference>
<dbReference type="InterPro" id="IPR011060">
    <property type="entry name" value="RibuloseP-bd_barrel"/>
</dbReference>
<evidence type="ECO:0000256" key="3">
    <source>
        <dbReference type="ARBA" id="ARBA00012043"/>
    </source>
</evidence>
<dbReference type="GO" id="GO:0009507">
    <property type="term" value="C:chloroplast"/>
    <property type="evidence" value="ECO:0007669"/>
    <property type="project" value="TreeGrafter"/>
</dbReference>
<evidence type="ECO:0000256" key="6">
    <source>
        <dbReference type="ARBA" id="ARBA00023141"/>
    </source>
</evidence>
<reference evidence="10 11" key="1">
    <citation type="journal article" date="2018" name="Nat. Genet.">
        <title>The Rosa genome provides new insights in the design of modern roses.</title>
        <authorList>
            <person name="Bendahmane M."/>
        </authorList>
    </citation>
    <scope>NUCLEOTIDE SEQUENCE [LARGE SCALE GENOMIC DNA]</scope>
    <source>
        <strain evidence="11">cv. Old Blush</strain>
    </source>
</reference>
<dbReference type="STRING" id="74649.A0A2P6R213"/>
<evidence type="ECO:0000256" key="2">
    <source>
        <dbReference type="ARBA" id="ARBA00011270"/>
    </source>
</evidence>
<evidence type="ECO:0000256" key="9">
    <source>
        <dbReference type="RuleBase" id="RU003662"/>
    </source>
</evidence>
<dbReference type="OMA" id="CIADWGA"/>
<dbReference type="GO" id="GO:0004834">
    <property type="term" value="F:tryptophan synthase activity"/>
    <property type="evidence" value="ECO:0007669"/>
    <property type="project" value="UniProtKB-EC"/>
</dbReference>
<dbReference type="GO" id="GO:0005829">
    <property type="term" value="C:cytosol"/>
    <property type="evidence" value="ECO:0007669"/>
    <property type="project" value="TreeGrafter"/>
</dbReference>
<proteinExistence type="inferred from homology"/>
<keyword evidence="4" id="KW-0028">Amino-acid biosynthesis</keyword>
<dbReference type="Proteomes" id="UP000238479">
    <property type="component" value="Chromosome 4"/>
</dbReference>
<comment type="catalytic activity">
    <reaction evidence="8">
        <text>(1S,2R)-1-C-(indol-3-yl)glycerol 3-phosphate + L-serine = D-glyceraldehyde 3-phosphate + L-tryptophan + H2O</text>
        <dbReference type="Rhea" id="RHEA:10532"/>
        <dbReference type="ChEBI" id="CHEBI:15377"/>
        <dbReference type="ChEBI" id="CHEBI:33384"/>
        <dbReference type="ChEBI" id="CHEBI:57912"/>
        <dbReference type="ChEBI" id="CHEBI:58866"/>
        <dbReference type="ChEBI" id="CHEBI:59776"/>
        <dbReference type="EC" id="4.2.1.20"/>
    </reaction>
</comment>
<dbReference type="InterPro" id="IPR002028">
    <property type="entry name" value="Trp_synthase_suA"/>
</dbReference>
<dbReference type="EC" id="4.2.1.20" evidence="3"/>
<dbReference type="PANTHER" id="PTHR43406">
    <property type="entry name" value="TRYPTOPHAN SYNTHASE, ALPHA CHAIN"/>
    <property type="match status" value="1"/>
</dbReference>
<comment type="subunit">
    <text evidence="2">Tetramer of two alpha and two beta chains.</text>
</comment>
<dbReference type="Gramene" id="PRQ40480">
    <property type="protein sequence ID" value="PRQ40480"/>
    <property type="gene ID" value="RchiOBHm_Chr4g0436471"/>
</dbReference>
<comment type="pathway">
    <text evidence="1">Amino-acid biosynthesis; L-tryptophan biosynthesis; L-tryptophan from chorismate: step 5/5.</text>
</comment>